<keyword evidence="1" id="KW-0378">Hydrolase</keyword>
<dbReference type="InterPro" id="IPR050272">
    <property type="entry name" value="Isochorismatase-like_hydrls"/>
</dbReference>
<dbReference type="GO" id="GO:0016787">
    <property type="term" value="F:hydrolase activity"/>
    <property type="evidence" value="ECO:0007669"/>
    <property type="project" value="UniProtKB-KW"/>
</dbReference>
<dbReference type="EMBL" id="UINC01012406">
    <property type="protein sequence ID" value="SVA54195.1"/>
    <property type="molecule type" value="Genomic_DNA"/>
</dbReference>
<evidence type="ECO:0000259" key="2">
    <source>
        <dbReference type="PROSITE" id="PS50042"/>
    </source>
</evidence>
<evidence type="ECO:0000313" key="3">
    <source>
        <dbReference type="EMBL" id="SVA54195.1"/>
    </source>
</evidence>
<dbReference type="Gene3D" id="3.40.50.850">
    <property type="entry name" value="Isochorismatase-like"/>
    <property type="match status" value="1"/>
</dbReference>
<organism evidence="3">
    <name type="scientific">marine metagenome</name>
    <dbReference type="NCBI Taxonomy" id="408172"/>
    <lineage>
        <taxon>unclassified sequences</taxon>
        <taxon>metagenomes</taxon>
        <taxon>ecological metagenomes</taxon>
    </lineage>
</organism>
<dbReference type="PANTHER" id="PTHR43540:SF1">
    <property type="entry name" value="ISOCHORISMATASE HYDROLASE"/>
    <property type="match status" value="1"/>
</dbReference>
<gene>
    <name evidence="3" type="ORF">METZ01_LOCUS107049</name>
</gene>
<accession>A0A381WNY9</accession>
<feature type="domain" description="Cyclic nucleotide-binding" evidence="2">
    <location>
        <begin position="91"/>
        <end position="178"/>
    </location>
</feature>
<dbReference type="PROSITE" id="PS50042">
    <property type="entry name" value="CNMP_BINDING_3"/>
    <property type="match status" value="1"/>
</dbReference>
<dbReference type="InterPro" id="IPR000868">
    <property type="entry name" value="Isochorismatase-like_dom"/>
</dbReference>
<evidence type="ECO:0000256" key="1">
    <source>
        <dbReference type="ARBA" id="ARBA00022801"/>
    </source>
</evidence>
<proteinExistence type="predicted"/>
<sequence length="178" mass="19853">MREFEEYVELVNQMTPNIPLMLNACREIGIPVIYSCLGIKGREKLSPLLEAFGWEWNLQGPLGKFDSKWEPMDEEPVFVRGGWSALTNIEFVGLLDNTKIANVLVMGTLLEYGIRQTTVELGDKGISSLIISDGTAALTRFSQDFTSDSIAHGLIKLRSTGEILDILDRCKRESSVLV</sequence>
<dbReference type="InterPro" id="IPR036380">
    <property type="entry name" value="Isochorismatase-like_sf"/>
</dbReference>
<dbReference type="AlphaFoldDB" id="A0A381WNY9"/>
<protein>
    <recommendedName>
        <fullName evidence="2">Cyclic nucleotide-binding domain-containing protein</fullName>
    </recommendedName>
</protein>
<dbReference type="PANTHER" id="PTHR43540">
    <property type="entry name" value="PEROXYUREIDOACRYLATE/UREIDOACRYLATE AMIDOHYDROLASE-RELATED"/>
    <property type="match status" value="1"/>
</dbReference>
<reference evidence="3" key="1">
    <citation type="submission" date="2018-05" db="EMBL/GenBank/DDBJ databases">
        <authorList>
            <person name="Lanie J.A."/>
            <person name="Ng W.-L."/>
            <person name="Kazmierczak K.M."/>
            <person name="Andrzejewski T.M."/>
            <person name="Davidsen T.M."/>
            <person name="Wayne K.J."/>
            <person name="Tettelin H."/>
            <person name="Glass J.I."/>
            <person name="Rusch D."/>
            <person name="Podicherti R."/>
            <person name="Tsui H.-C.T."/>
            <person name="Winkler M.E."/>
        </authorList>
    </citation>
    <scope>NUCLEOTIDE SEQUENCE</scope>
</reference>
<dbReference type="InterPro" id="IPR000595">
    <property type="entry name" value="cNMP-bd_dom"/>
</dbReference>
<dbReference type="SUPFAM" id="SSF52499">
    <property type="entry name" value="Isochorismatase-like hydrolases"/>
    <property type="match status" value="1"/>
</dbReference>
<dbReference type="Pfam" id="PF00857">
    <property type="entry name" value="Isochorismatase"/>
    <property type="match status" value="1"/>
</dbReference>
<name>A0A381WNY9_9ZZZZ</name>